<dbReference type="Proteomes" id="UP000886520">
    <property type="component" value="Chromosome 3"/>
</dbReference>
<dbReference type="InterPro" id="IPR017930">
    <property type="entry name" value="Myb_dom"/>
</dbReference>
<dbReference type="OrthoDB" id="551907at2759"/>
<dbReference type="GO" id="GO:0000976">
    <property type="term" value="F:transcription cis-regulatory region binding"/>
    <property type="evidence" value="ECO:0007669"/>
    <property type="project" value="InterPro"/>
</dbReference>
<dbReference type="InterPro" id="IPR001005">
    <property type="entry name" value="SANT/Myb"/>
</dbReference>
<evidence type="ECO:0000256" key="2">
    <source>
        <dbReference type="ARBA" id="ARBA00022473"/>
    </source>
</evidence>
<keyword evidence="5" id="KW-0804">Transcription</keyword>
<evidence type="ECO:0000256" key="3">
    <source>
        <dbReference type="ARBA" id="ARBA00022782"/>
    </source>
</evidence>
<protein>
    <recommendedName>
        <fullName evidence="7">HTH myb-type domain-containing protein</fullName>
    </recommendedName>
</protein>
<evidence type="ECO:0000256" key="6">
    <source>
        <dbReference type="ARBA" id="ARBA00023242"/>
    </source>
</evidence>
<name>A0A9D4ZS21_ADICA</name>
<dbReference type="InterPro" id="IPR009057">
    <property type="entry name" value="Homeodomain-like_sf"/>
</dbReference>
<dbReference type="AlphaFoldDB" id="A0A9D4ZS21"/>
<evidence type="ECO:0000256" key="1">
    <source>
        <dbReference type="ARBA" id="ARBA00004123"/>
    </source>
</evidence>
<dbReference type="EMBL" id="JABFUD020000002">
    <property type="protein sequence ID" value="KAI5083185.1"/>
    <property type="molecule type" value="Genomic_DNA"/>
</dbReference>
<dbReference type="PANTHER" id="PTHR31496">
    <property type="entry name" value="TRANSCRIPTION FACTOR KAN2-RELATED"/>
    <property type="match status" value="1"/>
</dbReference>
<evidence type="ECO:0000313" key="8">
    <source>
        <dbReference type="EMBL" id="KAI5083185.1"/>
    </source>
</evidence>
<keyword evidence="2" id="KW-0217">Developmental protein</keyword>
<dbReference type="SUPFAM" id="SSF46689">
    <property type="entry name" value="Homeodomain-like"/>
    <property type="match status" value="1"/>
</dbReference>
<dbReference type="PANTHER" id="PTHR31496:SF3">
    <property type="entry name" value="TRANSCRIPTION REPRESSOR KAN1"/>
    <property type="match status" value="1"/>
</dbReference>
<dbReference type="GO" id="GO:0006355">
    <property type="term" value="P:regulation of DNA-templated transcription"/>
    <property type="evidence" value="ECO:0007669"/>
    <property type="project" value="InterPro"/>
</dbReference>
<dbReference type="GO" id="GO:0005634">
    <property type="term" value="C:nucleus"/>
    <property type="evidence" value="ECO:0007669"/>
    <property type="project" value="UniProtKB-SubCell"/>
</dbReference>
<dbReference type="EMBL" id="JABFUD020000002">
    <property type="protein sequence ID" value="KAI5083722.1"/>
    <property type="molecule type" value="Genomic_DNA"/>
</dbReference>
<keyword evidence="3" id="KW-0221">Differentiation</keyword>
<dbReference type="Pfam" id="PF00249">
    <property type="entry name" value="Myb_DNA-binding"/>
    <property type="match status" value="1"/>
</dbReference>
<dbReference type="InterPro" id="IPR044847">
    <property type="entry name" value="KAN_fam"/>
</dbReference>
<keyword evidence="4" id="KW-0805">Transcription regulation</keyword>
<reference evidence="8" key="1">
    <citation type="submission" date="2021-01" db="EMBL/GenBank/DDBJ databases">
        <title>Adiantum capillus-veneris genome.</title>
        <authorList>
            <person name="Fang Y."/>
            <person name="Liao Q."/>
        </authorList>
    </citation>
    <scope>NUCLEOTIDE SEQUENCE</scope>
    <source>
        <strain evidence="8">H3</strain>
        <tissue evidence="8">Leaf</tissue>
    </source>
</reference>
<sequence>MGSGNPTRKLAEMDGSEAQYGLQRTRQYVRSTIPRLRWTADLHQRFLHSLHLLGGQERATPKAVLQLMNVKGLTIAHVKSHLQMYRSMKSDENAQFVQVFERAASASLKIGKQGSSHQIDISKYTGTRRVVRNWLDDGVETASSTSRFNFSEPDTDSFNRRIERNSNDMMGQSEKALMTGSELPRSALQVPWLPEISRACNMVPNIPDHWHSAPDVEDSDSYTQLCDDGSECSRLTVPQGLCALQELPLLGRLLKSDHADVITSHQDCSKGCPLQSKQGFLSGELLECARIDNNGDNGKINCDQRQLISLDLLNYGRQADASKVRLTDSDTNIKYMTNCKAAATHYDYQAPMLSPASSTITNISTANFSDQCLPSFSPAIPYPCNKPLFTNFPLAANETSCTSSHSYTRSPQYQCCCPNASQSILANLLISKDDAHHCKSSSSSTNRCHEGSLSLDLTISLNGSFCA</sequence>
<dbReference type="GO" id="GO:0010158">
    <property type="term" value="P:abaxial cell fate specification"/>
    <property type="evidence" value="ECO:0007669"/>
    <property type="project" value="InterPro"/>
</dbReference>
<evidence type="ECO:0000313" key="9">
    <source>
        <dbReference type="EMBL" id="KAI5083722.1"/>
    </source>
</evidence>
<evidence type="ECO:0000259" key="7">
    <source>
        <dbReference type="PROSITE" id="PS51294"/>
    </source>
</evidence>
<gene>
    <name evidence="8" type="ORF">GOP47_0002928</name>
    <name evidence="9" type="ORF">GOP47_0003465</name>
</gene>
<dbReference type="NCBIfam" id="TIGR01557">
    <property type="entry name" value="myb_SHAQKYF"/>
    <property type="match status" value="1"/>
</dbReference>
<dbReference type="FunFam" id="1.10.10.60:FF:000002">
    <property type="entry name" value="Myb family transcription factor"/>
    <property type="match status" value="1"/>
</dbReference>
<proteinExistence type="predicted"/>
<evidence type="ECO:0000256" key="5">
    <source>
        <dbReference type="ARBA" id="ARBA00023163"/>
    </source>
</evidence>
<evidence type="ECO:0000313" key="10">
    <source>
        <dbReference type="Proteomes" id="UP000886520"/>
    </source>
</evidence>
<dbReference type="Gene3D" id="1.10.10.60">
    <property type="entry name" value="Homeodomain-like"/>
    <property type="match status" value="1"/>
</dbReference>
<organism evidence="8 10">
    <name type="scientific">Adiantum capillus-veneris</name>
    <name type="common">Maidenhair fern</name>
    <dbReference type="NCBI Taxonomy" id="13818"/>
    <lineage>
        <taxon>Eukaryota</taxon>
        <taxon>Viridiplantae</taxon>
        <taxon>Streptophyta</taxon>
        <taxon>Embryophyta</taxon>
        <taxon>Tracheophyta</taxon>
        <taxon>Polypodiopsida</taxon>
        <taxon>Polypodiidae</taxon>
        <taxon>Polypodiales</taxon>
        <taxon>Pteridineae</taxon>
        <taxon>Pteridaceae</taxon>
        <taxon>Vittarioideae</taxon>
        <taxon>Adiantum</taxon>
    </lineage>
</organism>
<keyword evidence="6" id="KW-0539">Nucleus</keyword>
<dbReference type="InterPro" id="IPR006447">
    <property type="entry name" value="Myb_dom_plants"/>
</dbReference>
<evidence type="ECO:0000256" key="4">
    <source>
        <dbReference type="ARBA" id="ARBA00023015"/>
    </source>
</evidence>
<feature type="domain" description="HTH myb-type" evidence="7">
    <location>
        <begin position="30"/>
        <end position="90"/>
    </location>
</feature>
<comment type="subcellular location">
    <subcellularLocation>
        <location evidence="1">Nucleus</location>
    </subcellularLocation>
</comment>
<accession>A0A9D4ZS21</accession>
<dbReference type="PROSITE" id="PS51294">
    <property type="entry name" value="HTH_MYB"/>
    <property type="match status" value="1"/>
</dbReference>
<comment type="caution">
    <text evidence="8">The sequence shown here is derived from an EMBL/GenBank/DDBJ whole genome shotgun (WGS) entry which is preliminary data.</text>
</comment>
<keyword evidence="10" id="KW-1185">Reference proteome</keyword>